<proteinExistence type="inferred from homology"/>
<name>A0A017RWB5_9CLOT</name>
<evidence type="ECO:0000256" key="4">
    <source>
        <dbReference type="PIRSR" id="PIRSR606225-1"/>
    </source>
</evidence>
<dbReference type="PANTHER" id="PTHR21600">
    <property type="entry name" value="MITOCHONDRIAL RNA PSEUDOURIDINE SYNTHASE"/>
    <property type="match status" value="1"/>
</dbReference>
<evidence type="ECO:0000256" key="5">
    <source>
        <dbReference type="PROSITE-ProRule" id="PRU00182"/>
    </source>
</evidence>
<keyword evidence="9" id="KW-1185">Reference proteome</keyword>
<dbReference type="SUPFAM" id="SSF55120">
    <property type="entry name" value="Pseudouridine synthase"/>
    <property type="match status" value="1"/>
</dbReference>
<dbReference type="PROSITE" id="PS01129">
    <property type="entry name" value="PSI_RLU"/>
    <property type="match status" value="1"/>
</dbReference>
<dbReference type="PROSITE" id="PS50889">
    <property type="entry name" value="S4"/>
    <property type="match status" value="1"/>
</dbReference>
<dbReference type="AlphaFoldDB" id="A0A017RWB5"/>
<comment type="caution">
    <text evidence="8">The sequence shown here is derived from an EMBL/GenBank/DDBJ whole genome shotgun (WGS) entry which is preliminary data.</text>
</comment>
<evidence type="ECO:0000256" key="1">
    <source>
        <dbReference type="ARBA" id="ARBA00000073"/>
    </source>
</evidence>
<dbReference type="STRING" id="1403537.Q428_04755"/>
<sequence length="288" mass="32403">MKKEQAGVKVVNFLKFELNMSTRLTRKLVLGGYVTVNGKKAKNSTELQEGDVIDIILETQDSQDIEPEDIPVEIVYEDMDLLIVNKPPFMVVHPTKGHPNGTLANAVMHYFRKTSQNCIVRLINRLDRDTSGLVVIAKSQFAHQAMAKKLDSNSIEKYYIAVVEGMMTGSGTIDLPIDRPSPDSIKREVMDNGQKAVTHYQVLSSSEEMSKVLIRLETGRTHQIRVHLSHIGHPIIGDTLYGAASDKIGRQALHAYKLKFKDLRDEREIEVVADIPEDIKNLMENIDK</sequence>
<dbReference type="Gene3D" id="3.10.290.10">
    <property type="entry name" value="RNA-binding S4 domain"/>
    <property type="match status" value="1"/>
</dbReference>
<dbReference type="Pfam" id="PF00849">
    <property type="entry name" value="PseudoU_synth_2"/>
    <property type="match status" value="1"/>
</dbReference>
<comment type="similarity">
    <text evidence="2 6">Belongs to the pseudouridine synthase RluA family.</text>
</comment>
<protein>
    <recommendedName>
        <fullName evidence="6">Pseudouridine synthase</fullName>
        <ecNumber evidence="6">5.4.99.-</ecNumber>
    </recommendedName>
</protein>
<comment type="function">
    <text evidence="6">Responsible for synthesis of pseudouridine from uracil.</text>
</comment>
<dbReference type="InterPro" id="IPR036986">
    <property type="entry name" value="S4_RNA-bd_sf"/>
</dbReference>
<evidence type="ECO:0000256" key="3">
    <source>
        <dbReference type="ARBA" id="ARBA00023235"/>
    </source>
</evidence>
<dbReference type="CDD" id="cd00165">
    <property type="entry name" value="S4"/>
    <property type="match status" value="1"/>
</dbReference>
<feature type="active site" evidence="4">
    <location>
        <position position="127"/>
    </location>
</feature>
<keyword evidence="3 6" id="KW-0413">Isomerase</keyword>
<dbReference type="EC" id="5.4.99.-" evidence="6"/>
<dbReference type="PANTHER" id="PTHR21600:SF44">
    <property type="entry name" value="RIBOSOMAL LARGE SUBUNIT PSEUDOURIDINE SYNTHASE D"/>
    <property type="match status" value="1"/>
</dbReference>
<evidence type="ECO:0000256" key="2">
    <source>
        <dbReference type="ARBA" id="ARBA00010876"/>
    </source>
</evidence>
<dbReference type="InterPro" id="IPR006224">
    <property type="entry name" value="PsdUridine_synth_RluA-like_CS"/>
</dbReference>
<dbReference type="Gene3D" id="3.30.2350.10">
    <property type="entry name" value="Pseudouridine synthase"/>
    <property type="match status" value="1"/>
</dbReference>
<dbReference type="CDD" id="cd02869">
    <property type="entry name" value="PseudoU_synth_RluA_like"/>
    <property type="match status" value="1"/>
</dbReference>
<reference evidence="8 9" key="1">
    <citation type="journal article" date="2014" name="Genome Announc.">
        <title>Draft Genome Sequence of Fervidicella metallireducens Strain AeBT, an Iron-Reducing Thermoanaerobe from the Great Artesian Basin.</title>
        <authorList>
            <person name="Patel B.K."/>
        </authorList>
    </citation>
    <scope>NUCLEOTIDE SEQUENCE [LARGE SCALE GENOMIC DNA]</scope>
    <source>
        <strain evidence="8 9">AeB</strain>
    </source>
</reference>
<dbReference type="GO" id="GO:0003723">
    <property type="term" value="F:RNA binding"/>
    <property type="evidence" value="ECO:0007669"/>
    <property type="project" value="UniProtKB-KW"/>
</dbReference>
<accession>A0A017RWB5</accession>
<comment type="catalytic activity">
    <reaction evidence="1 6">
        <text>a uridine in RNA = a pseudouridine in RNA</text>
        <dbReference type="Rhea" id="RHEA:48348"/>
        <dbReference type="Rhea" id="RHEA-COMP:12068"/>
        <dbReference type="Rhea" id="RHEA-COMP:12069"/>
        <dbReference type="ChEBI" id="CHEBI:65314"/>
        <dbReference type="ChEBI" id="CHEBI:65315"/>
    </reaction>
</comment>
<feature type="domain" description="RNA-binding S4" evidence="7">
    <location>
        <begin position="8"/>
        <end position="71"/>
    </location>
</feature>
<evidence type="ECO:0000259" key="7">
    <source>
        <dbReference type="SMART" id="SM00363"/>
    </source>
</evidence>
<dbReference type="InterPro" id="IPR006145">
    <property type="entry name" value="PsdUridine_synth_RsuA/RluA"/>
</dbReference>
<evidence type="ECO:0000313" key="8">
    <source>
        <dbReference type="EMBL" id="EYE88967.1"/>
    </source>
</evidence>
<organism evidence="8 9">
    <name type="scientific">Fervidicella metallireducens AeB</name>
    <dbReference type="NCBI Taxonomy" id="1403537"/>
    <lineage>
        <taxon>Bacteria</taxon>
        <taxon>Bacillati</taxon>
        <taxon>Bacillota</taxon>
        <taxon>Clostridia</taxon>
        <taxon>Eubacteriales</taxon>
        <taxon>Clostridiaceae</taxon>
        <taxon>Fervidicella</taxon>
    </lineage>
</organism>
<dbReference type="GO" id="GO:0000455">
    <property type="term" value="P:enzyme-directed rRNA pseudouridine synthesis"/>
    <property type="evidence" value="ECO:0007669"/>
    <property type="project" value="UniProtKB-ARBA"/>
</dbReference>
<gene>
    <name evidence="8" type="ORF">Q428_04755</name>
</gene>
<dbReference type="EMBL" id="AZQP01000010">
    <property type="protein sequence ID" value="EYE88967.1"/>
    <property type="molecule type" value="Genomic_DNA"/>
</dbReference>
<dbReference type="SUPFAM" id="SSF55174">
    <property type="entry name" value="Alpha-L RNA-binding motif"/>
    <property type="match status" value="1"/>
</dbReference>
<dbReference type="InterPro" id="IPR006225">
    <property type="entry name" value="PsdUridine_synth_RluC/D"/>
</dbReference>
<dbReference type="Proteomes" id="UP000019681">
    <property type="component" value="Unassembled WGS sequence"/>
</dbReference>
<dbReference type="InterPro" id="IPR002942">
    <property type="entry name" value="S4_RNA-bd"/>
</dbReference>
<dbReference type="SMART" id="SM00363">
    <property type="entry name" value="S4"/>
    <property type="match status" value="1"/>
</dbReference>
<dbReference type="InterPro" id="IPR020103">
    <property type="entry name" value="PsdUridine_synth_cat_dom_sf"/>
</dbReference>
<dbReference type="Pfam" id="PF01479">
    <property type="entry name" value="S4"/>
    <property type="match status" value="1"/>
</dbReference>
<keyword evidence="5" id="KW-0694">RNA-binding</keyword>
<dbReference type="GO" id="GO:0120159">
    <property type="term" value="F:rRNA pseudouridine synthase activity"/>
    <property type="evidence" value="ECO:0007669"/>
    <property type="project" value="UniProtKB-ARBA"/>
</dbReference>
<dbReference type="InterPro" id="IPR050188">
    <property type="entry name" value="RluA_PseudoU_synthase"/>
</dbReference>
<evidence type="ECO:0000313" key="9">
    <source>
        <dbReference type="Proteomes" id="UP000019681"/>
    </source>
</evidence>
<evidence type="ECO:0000256" key="6">
    <source>
        <dbReference type="RuleBase" id="RU362028"/>
    </source>
</evidence>
<dbReference type="NCBIfam" id="TIGR00005">
    <property type="entry name" value="rluA_subfam"/>
    <property type="match status" value="1"/>
</dbReference>